<evidence type="ECO:0000313" key="2">
    <source>
        <dbReference type="Proteomes" id="UP000887159"/>
    </source>
</evidence>
<comment type="caution">
    <text evidence="1">The sequence shown here is derived from an EMBL/GenBank/DDBJ whole genome shotgun (WGS) entry which is preliminary data.</text>
</comment>
<gene>
    <name evidence="1" type="ORF">TNCV_2399291</name>
</gene>
<proteinExistence type="predicted"/>
<dbReference type="Proteomes" id="UP000887159">
    <property type="component" value="Unassembled WGS sequence"/>
</dbReference>
<name>A0A8X6SRL6_TRICX</name>
<organism evidence="1 2">
    <name type="scientific">Trichonephila clavipes</name>
    <name type="common">Golden silk orbweaver</name>
    <name type="synonym">Nephila clavipes</name>
    <dbReference type="NCBI Taxonomy" id="2585209"/>
    <lineage>
        <taxon>Eukaryota</taxon>
        <taxon>Metazoa</taxon>
        <taxon>Ecdysozoa</taxon>
        <taxon>Arthropoda</taxon>
        <taxon>Chelicerata</taxon>
        <taxon>Arachnida</taxon>
        <taxon>Araneae</taxon>
        <taxon>Araneomorphae</taxon>
        <taxon>Entelegynae</taxon>
        <taxon>Araneoidea</taxon>
        <taxon>Nephilidae</taxon>
        <taxon>Trichonephila</taxon>
    </lineage>
</organism>
<evidence type="ECO:0000313" key="1">
    <source>
        <dbReference type="EMBL" id="GFY18707.1"/>
    </source>
</evidence>
<dbReference type="AlphaFoldDB" id="A0A8X6SRL6"/>
<reference evidence="1" key="1">
    <citation type="submission" date="2020-08" db="EMBL/GenBank/DDBJ databases">
        <title>Multicomponent nature underlies the extraordinary mechanical properties of spider dragline silk.</title>
        <authorList>
            <person name="Kono N."/>
            <person name="Nakamura H."/>
            <person name="Mori M."/>
            <person name="Yoshida Y."/>
            <person name="Ohtoshi R."/>
            <person name="Malay A.D."/>
            <person name="Moran D.A.P."/>
            <person name="Tomita M."/>
            <person name="Numata K."/>
            <person name="Arakawa K."/>
        </authorList>
    </citation>
    <scope>NUCLEOTIDE SEQUENCE</scope>
</reference>
<protein>
    <submittedName>
        <fullName evidence="1">Uncharacterized protein</fullName>
    </submittedName>
</protein>
<sequence>MKLATTPTCCGTSKPQEGNPFTTHLAHHRRDVTIPWKPNCQISSAFACIVKDDIIWKNEMSPVPRR</sequence>
<keyword evidence="2" id="KW-1185">Reference proteome</keyword>
<accession>A0A8X6SRL6</accession>
<dbReference type="EMBL" id="BMAU01021349">
    <property type="protein sequence ID" value="GFY18707.1"/>
    <property type="molecule type" value="Genomic_DNA"/>
</dbReference>